<gene>
    <name evidence="2" type="ORF">ACA1_173380</name>
</gene>
<name>L8HHQ3_ACACF</name>
<dbReference type="KEGG" id="acan:ACA1_173380"/>
<feature type="region of interest" description="Disordered" evidence="1">
    <location>
        <begin position="1"/>
        <end position="20"/>
    </location>
</feature>
<evidence type="ECO:0000256" key="1">
    <source>
        <dbReference type="SAM" id="MobiDB-lite"/>
    </source>
</evidence>
<sequence length="104" mass="11248">MSLHSSQPAKKSASIDHTIPILGDDKPLQFVRRGSLNPADLYAPMYQASSDPASAASALMGLPEDKSCVHIEGEMERTLHKTEKHHPDIILNAFPSDVGGQDDI</sequence>
<reference evidence="2 3" key="1">
    <citation type="journal article" date="2013" name="Genome Biol.">
        <title>Genome of Acanthamoeba castellanii highlights extensive lateral gene transfer and early evolution of tyrosine kinase signaling.</title>
        <authorList>
            <person name="Clarke M."/>
            <person name="Lohan A.J."/>
            <person name="Liu B."/>
            <person name="Lagkouvardos I."/>
            <person name="Roy S."/>
            <person name="Zafar N."/>
            <person name="Bertelli C."/>
            <person name="Schilde C."/>
            <person name="Kianianmomeni A."/>
            <person name="Burglin T.R."/>
            <person name="Frech C."/>
            <person name="Turcotte B."/>
            <person name="Kopec K.O."/>
            <person name="Synnott J.M."/>
            <person name="Choo C."/>
            <person name="Paponov I."/>
            <person name="Finkler A."/>
            <person name="Soon Heng Tan C."/>
            <person name="Hutchins A.P."/>
            <person name="Weinmeier T."/>
            <person name="Rattei T."/>
            <person name="Chu J.S."/>
            <person name="Gimenez G."/>
            <person name="Irimia M."/>
            <person name="Rigden D.J."/>
            <person name="Fitzpatrick D.A."/>
            <person name="Lorenzo-Morales J."/>
            <person name="Bateman A."/>
            <person name="Chiu C.H."/>
            <person name="Tang P."/>
            <person name="Hegemann P."/>
            <person name="Fromm H."/>
            <person name="Raoult D."/>
            <person name="Greub G."/>
            <person name="Miranda-Saavedra D."/>
            <person name="Chen N."/>
            <person name="Nash P."/>
            <person name="Ginger M.L."/>
            <person name="Horn M."/>
            <person name="Schaap P."/>
            <person name="Caler L."/>
            <person name="Loftus B."/>
        </authorList>
    </citation>
    <scope>NUCLEOTIDE SEQUENCE [LARGE SCALE GENOMIC DNA]</scope>
    <source>
        <strain evidence="2 3">Neff</strain>
    </source>
</reference>
<dbReference type="EMBL" id="KB007811">
    <property type="protein sequence ID" value="ELR24710.1"/>
    <property type="molecule type" value="Genomic_DNA"/>
</dbReference>
<keyword evidence="3" id="KW-1185">Reference proteome</keyword>
<dbReference type="VEuPathDB" id="AmoebaDB:ACA1_173380"/>
<proteinExistence type="predicted"/>
<dbReference type="AlphaFoldDB" id="L8HHQ3"/>
<dbReference type="GeneID" id="14925735"/>
<evidence type="ECO:0000313" key="3">
    <source>
        <dbReference type="Proteomes" id="UP000011083"/>
    </source>
</evidence>
<organism evidence="2 3">
    <name type="scientific">Acanthamoeba castellanii (strain ATCC 30010 / Neff)</name>
    <dbReference type="NCBI Taxonomy" id="1257118"/>
    <lineage>
        <taxon>Eukaryota</taxon>
        <taxon>Amoebozoa</taxon>
        <taxon>Discosea</taxon>
        <taxon>Longamoebia</taxon>
        <taxon>Centramoebida</taxon>
        <taxon>Acanthamoebidae</taxon>
        <taxon>Acanthamoeba</taxon>
    </lineage>
</organism>
<evidence type="ECO:0000313" key="2">
    <source>
        <dbReference type="EMBL" id="ELR24710.1"/>
    </source>
</evidence>
<protein>
    <submittedName>
        <fullName evidence="2">Uncharacterized protein</fullName>
    </submittedName>
</protein>
<dbReference type="Proteomes" id="UP000011083">
    <property type="component" value="Unassembled WGS sequence"/>
</dbReference>
<dbReference type="RefSeq" id="XP_004356610.1">
    <property type="nucleotide sequence ID" value="XM_004356557.1"/>
</dbReference>
<accession>L8HHQ3</accession>